<dbReference type="GO" id="GO:0005829">
    <property type="term" value="C:cytosol"/>
    <property type="evidence" value="ECO:0007669"/>
    <property type="project" value="TreeGrafter"/>
</dbReference>
<dbReference type="GO" id="GO:0003984">
    <property type="term" value="F:acetolactate synthase activity"/>
    <property type="evidence" value="ECO:0007669"/>
    <property type="project" value="UniProtKB-UniRule"/>
</dbReference>
<dbReference type="NCBIfam" id="TIGR00119">
    <property type="entry name" value="acolac_sm"/>
    <property type="match status" value="1"/>
</dbReference>
<evidence type="ECO:0000259" key="9">
    <source>
        <dbReference type="PROSITE" id="PS51671"/>
    </source>
</evidence>
<organism evidence="10 11">
    <name type="scientific">Candidatus Ghiorseimicrobium undicola</name>
    <dbReference type="NCBI Taxonomy" id="1974746"/>
    <lineage>
        <taxon>Bacteria</taxon>
        <taxon>Pseudomonadati</taxon>
        <taxon>Candidatus Omnitrophota</taxon>
        <taxon>Candidatus Ghiorseimicrobium</taxon>
    </lineage>
</organism>
<evidence type="ECO:0000256" key="5">
    <source>
        <dbReference type="ARBA" id="ARBA00022605"/>
    </source>
</evidence>
<evidence type="ECO:0000256" key="1">
    <source>
        <dbReference type="ARBA" id="ARBA00004974"/>
    </source>
</evidence>
<dbReference type="Gene3D" id="3.30.70.260">
    <property type="match status" value="1"/>
</dbReference>
<dbReference type="CDD" id="cd04878">
    <property type="entry name" value="ACT_AHAS"/>
    <property type="match status" value="1"/>
</dbReference>
<accession>A0A2H0LWP2</accession>
<keyword evidence="6 8" id="KW-0100">Branched-chain amino acid biosynthesis</keyword>
<dbReference type="FunFam" id="3.30.70.260:FF:000001">
    <property type="entry name" value="Acetolactate synthase, small subunit"/>
    <property type="match status" value="1"/>
</dbReference>
<evidence type="ECO:0000256" key="2">
    <source>
        <dbReference type="ARBA" id="ARBA00005025"/>
    </source>
</evidence>
<evidence type="ECO:0000256" key="3">
    <source>
        <dbReference type="ARBA" id="ARBA00006341"/>
    </source>
</evidence>
<dbReference type="GO" id="GO:1990610">
    <property type="term" value="F:acetolactate synthase regulator activity"/>
    <property type="evidence" value="ECO:0007669"/>
    <property type="project" value="UniProtKB-UniRule"/>
</dbReference>
<dbReference type="PANTHER" id="PTHR30239">
    <property type="entry name" value="ACETOLACTATE SYNTHASE SMALL SUBUNIT"/>
    <property type="match status" value="1"/>
</dbReference>
<dbReference type="EMBL" id="PCWA01000084">
    <property type="protein sequence ID" value="PIQ88811.1"/>
    <property type="molecule type" value="Genomic_DNA"/>
</dbReference>
<dbReference type="Gene3D" id="3.30.70.1150">
    <property type="entry name" value="ACT-like. Chain A, domain 2"/>
    <property type="match status" value="1"/>
</dbReference>
<evidence type="ECO:0000256" key="7">
    <source>
        <dbReference type="ARBA" id="ARBA00048670"/>
    </source>
</evidence>
<dbReference type="AlphaFoldDB" id="A0A2H0LWP2"/>
<reference evidence="10 11" key="1">
    <citation type="submission" date="2017-09" db="EMBL/GenBank/DDBJ databases">
        <title>Depth-based differentiation of microbial function through sediment-hosted aquifers and enrichment of novel symbionts in the deep terrestrial subsurface.</title>
        <authorList>
            <person name="Probst A.J."/>
            <person name="Ladd B."/>
            <person name="Jarett J.K."/>
            <person name="Geller-Mcgrath D.E."/>
            <person name="Sieber C.M."/>
            <person name="Emerson J.B."/>
            <person name="Anantharaman K."/>
            <person name="Thomas B.C."/>
            <person name="Malmstrom R."/>
            <person name="Stieglmeier M."/>
            <person name="Klingl A."/>
            <person name="Woyke T."/>
            <person name="Ryan C.M."/>
            <person name="Banfield J.F."/>
        </authorList>
    </citation>
    <scope>NUCLEOTIDE SEQUENCE [LARGE SCALE GENOMIC DNA]</scope>
    <source>
        <strain evidence="10">CG11_big_fil_rev_8_21_14_0_20_42_13</strain>
    </source>
</reference>
<dbReference type="Proteomes" id="UP000229641">
    <property type="component" value="Unassembled WGS sequence"/>
</dbReference>
<comment type="caution">
    <text evidence="10">The sequence shown here is derived from an EMBL/GenBank/DDBJ whole genome shotgun (WGS) entry which is preliminary data.</text>
</comment>
<proteinExistence type="inferred from homology"/>
<dbReference type="InterPro" id="IPR027271">
    <property type="entry name" value="Acetolactate_synth/TF_NikR_C"/>
</dbReference>
<comment type="function">
    <text evidence="8">Catalyzes the conversion of 2 pyruvate molecules into acetolactate in the first common step of the biosynthetic pathway of the branched-amino acids such as leucine, isoleucine, and valine.</text>
</comment>
<evidence type="ECO:0000256" key="8">
    <source>
        <dbReference type="RuleBase" id="RU368092"/>
    </source>
</evidence>
<feature type="domain" description="ACT" evidence="9">
    <location>
        <begin position="4"/>
        <end position="79"/>
    </location>
</feature>
<dbReference type="PANTHER" id="PTHR30239:SF0">
    <property type="entry name" value="ACETOLACTATE SYNTHASE SMALL SUBUNIT 1, CHLOROPLASTIC"/>
    <property type="match status" value="1"/>
</dbReference>
<comment type="similarity">
    <text evidence="3 8">Belongs to the acetolactate synthase small subunit family.</text>
</comment>
<comment type="catalytic activity">
    <reaction evidence="7 8">
        <text>2 pyruvate + H(+) = (2S)-2-acetolactate + CO2</text>
        <dbReference type="Rhea" id="RHEA:25249"/>
        <dbReference type="ChEBI" id="CHEBI:15361"/>
        <dbReference type="ChEBI" id="CHEBI:15378"/>
        <dbReference type="ChEBI" id="CHEBI:16526"/>
        <dbReference type="ChEBI" id="CHEBI:58476"/>
        <dbReference type="EC" id="2.2.1.6"/>
    </reaction>
</comment>
<keyword evidence="5 8" id="KW-0028">Amino-acid biosynthesis</keyword>
<dbReference type="InterPro" id="IPR019455">
    <property type="entry name" value="Acetolactate_synth_ssu_C"/>
</dbReference>
<dbReference type="SUPFAM" id="SSF55021">
    <property type="entry name" value="ACT-like"/>
    <property type="match status" value="2"/>
</dbReference>
<dbReference type="UniPathway" id="UPA00049">
    <property type="reaction ID" value="UER00059"/>
</dbReference>
<evidence type="ECO:0000313" key="10">
    <source>
        <dbReference type="EMBL" id="PIQ88811.1"/>
    </source>
</evidence>
<dbReference type="Pfam" id="PF22629">
    <property type="entry name" value="ACT_AHAS_ss"/>
    <property type="match status" value="1"/>
</dbReference>
<name>A0A2H0LWP2_9BACT</name>
<evidence type="ECO:0000256" key="6">
    <source>
        <dbReference type="ARBA" id="ARBA00023304"/>
    </source>
</evidence>
<dbReference type="InterPro" id="IPR045865">
    <property type="entry name" value="ACT-like_dom_sf"/>
</dbReference>
<evidence type="ECO:0000313" key="11">
    <source>
        <dbReference type="Proteomes" id="UP000229641"/>
    </source>
</evidence>
<dbReference type="UniPathway" id="UPA00047">
    <property type="reaction ID" value="UER00055"/>
</dbReference>
<sequence>MKHTIQALVENRFGVLARISGLFSARGFNIISLAVGETEDPSVSRMTLLVDAKDERILDQIKKQLNKLIDVITVVDLTGKDFFDRELMLFKVNFTKENKKDIDKLAKEFGAKILETKDSYAVIEICSDQHTALNFLKEIKPFGIKELVRTGRIAIIK</sequence>
<dbReference type="InterPro" id="IPR039557">
    <property type="entry name" value="AHAS_ACT"/>
</dbReference>
<dbReference type="NCBIfam" id="NF008864">
    <property type="entry name" value="PRK11895.1"/>
    <property type="match status" value="1"/>
</dbReference>
<comment type="subunit">
    <text evidence="4 8">Dimer of large and small chains.</text>
</comment>
<keyword evidence="8" id="KW-0808">Transferase</keyword>
<dbReference type="InterPro" id="IPR054480">
    <property type="entry name" value="AHAS_small-like_ACT"/>
</dbReference>
<dbReference type="EC" id="2.2.1.6" evidence="8"/>
<dbReference type="PROSITE" id="PS51671">
    <property type="entry name" value="ACT"/>
    <property type="match status" value="1"/>
</dbReference>
<evidence type="ECO:0000256" key="4">
    <source>
        <dbReference type="ARBA" id="ARBA00011744"/>
    </source>
</evidence>
<dbReference type="InterPro" id="IPR002912">
    <property type="entry name" value="ACT_dom"/>
</dbReference>
<comment type="pathway">
    <text evidence="2 8">Amino-acid biosynthesis; L-valine biosynthesis; L-valine from pyruvate: step 1/4.</text>
</comment>
<protein>
    <recommendedName>
        <fullName evidence="8">Acetolactate synthase small subunit</fullName>
        <shortName evidence="8">AHAS</shortName>
        <shortName evidence="8">ALS</shortName>
        <ecNumber evidence="8">2.2.1.6</ecNumber>
    </recommendedName>
    <alternativeName>
        <fullName evidence="8">Acetohydroxy-acid synthase small subunit</fullName>
    </alternativeName>
</protein>
<comment type="pathway">
    <text evidence="1 8">Amino-acid biosynthesis; L-isoleucine biosynthesis; L-isoleucine from 2-oxobutanoate: step 1/4.</text>
</comment>
<dbReference type="InterPro" id="IPR004789">
    <property type="entry name" value="Acetalactate_synth_ssu"/>
</dbReference>
<dbReference type="Pfam" id="PF10369">
    <property type="entry name" value="ALS_ss_C"/>
    <property type="match status" value="1"/>
</dbReference>
<dbReference type="GO" id="GO:0009097">
    <property type="term" value="P:isoleucine biosynthetic process"/>
    <property type="evidence" value="ECO:0007669"/>
    <property type="project" value="UniProtKB-UniRule"/>
</dbReference>
<gene>
    <name evidence="10" type="ORF">COV72_05900</name>
</gene>
<dbReference type="GO" id="GO:0009099">
    <property type="term" value="P:L-valine biosynthetic process"/>
    <property type="evidence" value="ECO:0007669"/>
    <property type="project" value="UniProtKB-UniRule"/>
</dbReference>